<dbReference type="PANTHER" id="PTHR33055">
    <property type="entry name" value="TRANSPOSASE FOR INSERTION SEQUENCE ELEMENT IS1111A"/>
    <property type="match status" value="1"/>
</dbReference>
<reference evidence="2 3" key="1">
    <citation type="submission" date="2016-10" db="EMBL/GenBank/DDBJ databases">
        <authorList>
            <person name="de Groot N.N."/>
        </authorList>
    </citation>
    <scope>NUCLEOTIDE SEQUENCE [LARGE SCALE GENOMIC DNA]</scope>
    <source>
        <strain evidence="2 3">DSM 25947</strain>
    </source>
</reference>
<dbReference type="Pfam" id="PF01548">
    <property type="entry name" value="DEDD_Tnp_IS110"/>
    <property type="match status" value="1"/>
</dbReference>
<dbReference type="EMBL" id="FOHT01000083">
    <property type="protein sequence ID" value="SEU17371.1"/>
    <property type="molecule type" value="Genomic_DNA"/>
</dbReference>
<accession>A0A1I0K118</accession>
<feature type="domain" description="Transposase IS110-like N-terminal" evidence="1">
    <location>
        <begin position="9"/>
        <end position="149"/>
    </location>
</feature>
<dbReference type="AlphaFoldDB" id="A0A1I0K118"/>
<gene>
    <name evidence="2" type="ORF">SAMN05444285_1832</name>
</gene>
<proteinExistence type="predicted"/>
<dbReference type="InterPro" id="IPR002525">
    <property type="entry name" value="Transp_IS110-like_N"/>
</dbReference>
<dbReference type="InterPro" id="IPR047650">
    <property type="entry name" value="Transpos_IS110"/>
</dbReference>
<organism evidence="2 3">
    <name type="scientific">Draconibacterium orientale</name>
    <dbReference type="NCBI Taxonomy" id="1168034"/>
    <lineage>
        <taxon>Bacteria</taxon>
        <taxon>Pseudomonadati</taxon>
        <taxon>Bacteroidota</taxon>
        <taxon>Bacteroidia</taxon>
        <taxon>Marinilabiliales</taxon>
        <taxon>Prolixibacteraceae</taxon>
        <taxon>Draconibacterium</taxon>
    </lineage>
</organism>
<dbReference type="OrthoDB" id="9815354at2"/>
<dbReference type="Proteomes" id="UP000181981">
    <property type="component" value="Unassembled WGS sequence"/>
</dbReference>
<name>A0A1I0K118_9BACT</name>
<dbReference type="GO" id="GO:0003677">
    <property type="term" value="F:DNA binding"/>
    <property type="evidence" value="ECO:0007669"/>
    <property type="project" value="InterPro"/>
</dbReference>
<dbReference type="GO" id="GO:0006313">
    <property type="term" value="P:DNA transposition"/>
    <property type="evidence" value="ECO:0007669"/>
    <property type="project" value="InterPro"/>
</dbReference>
<dbReference type="PANTHER" id="PTHR33055:SF13">
    <property type="entry name" value="TRANSPOSASE"/>
    <property type="match status" value="1"/>
</dbReference>
<dbReference type="GO" id="GO:0004803">
    <property type="term" value="F:transposase activity"/>
    <property type="evidence" value="ECO:0007669"/>
    <property type="project" value="InterPro"/>
</dbReference>
<evidence type="ECO:0000313" key="2">
    <source>
        <dbReference type="EMBL" id="SEU17371.1"/>
    </source>
</evidence>
<sequence length="272" mass="30610">MEKIRTNAAGIDIGAKKVFTAVEGQPVVSHLTFTEDFYKLRDYLVGHKVETVAMEATGVYWVILYDILEEAGIDVWLVDGRQTKQVPGRKTDVKDCQWILQLHSHGLLNRCLVVDADIKELRSYLRLREDHINSSAMYINQMQKALTLMNIRLKEVLSQIHGASGLAIIEAILNGERDKQVLVSLCHRSVLSKKKDLVIKALQGKYTDAGLFALKQAYDGYNFCLQQINECDSKINVVINRLGESGEGQDLKKNVKQYVTTNQTLKGLAQTC</sequence>
<evidence type="ECO:0000259" key="1">
    <source>
        <dbReference type="Pfam" id="PF01548"/>
    </source>
</evidence>
<evidence type="ECO:0000313" key="3">
    <source>
        <dbReference type="Proteomes" id="UP000181981"/>
    </source>
</evidence>
<protein>
    <submittedName>
        <fullName evidence="2">Transposase</fullName>
    </submittedName>
</protein>
<dbReference type="RefSeq" id="WP_051567565.1">
    <property type="nucleotide sequence ID" value="NZ_FOHT01000083.1"/>
</dbReference>